<protein>
    <submittedName>
        <fullName evidence="2">Uncharacterized protein</fullName>
    </submittedName>
</protein>
<dbReference type="RefSeq" id="XP_043014267.1">
    <property type="nucleotide sequence ID" value="XM_043149660.1"/>
</dbReference>
<proteinExistence type="predicted"/>
<feature type="compositionally biased region" description="Basic and acidic residues" evidence="1">
    <location>
        <begin position="257"/>
        <end position="270"/>
    </location>
</feature>
<dbReference type="GeneID" id="66074192"/>
<name>A0A9P8ADN8_9AGAR</name>
<organism evidence="2 3">
    <name type="scientific">Marasmius oreades</name>
    <name type="common">fairy-ring Marasmius</name>
    <dbReference type="NCBI Taxonomy" id="181124"/>
    <lineage>
        <taxon>Eukaryota</taxon>
        <taxon>Fungi</taxon>
        <taxon>Dikarya</taxon>
        <taxon>Basidiomycota</taxon>
        <taxon>Agaricomycotina</taxon>
        <taxon>Agaricomycetes</taxon>
        <taxon>Agaricomycetidae</taxon>
        <taxon>Agaricales</taxon>
        <taxon>Marasmiineae</taxon>
        <taxon>Marasmiaceae</taxon>
        <taxon>Marasmius</taxon>
    </lineage>
</organism>
<feature type="compositionally biased region" description="Polar residues" evidence="1">
    <location>
        <begin position="216"/>
        <end position="236"/>
    </location>
</feature>
<feature type="region of interest" description="Disordered" evidence="1">
    <location>
        <begin position="178"/>
        <end position="204"/>
    </location>
</feature>
<reference evidence="2" key="1">
    <citation type="journal article" date="2021" name="Genome Biol. Evol.">
        <title>The assembled and annotated genome of the fairy-ring fungus Marasmius oreades.</title>
        <authorList>
            <person name="Hiltunen M."/>
            <person name="Ament-Velasquez S.L."/>
            <person name="Johannesson H."/>
        </authorList>
    </citation>
    <scope>NUCLEOTIDE SEQUENCE</scope>
    <source>
        <strain evidence="2">03SP1</strain>
    </source>
</reference>
<dbReference type="EMBL" id="CM032182">
    <property type="protein sequence ID" value="KAG7097797.1"/>
    <property type="molecule type" value="Genomic_DNA"/>
</dbReference>
<gene>
    <name evidence="2" type="ORF">E1B28_005116</name>
</gene>
<dbReference type="AlphaFoldDB" id="A0A9P8ADN8"/>
<feature type="region of interest" description="Disordered" evidence="1">
    <location>
        <begin position="216"/>
        <end position="270"/>
    </location>
</feature>
<evidence type="ECO:0000313" key="2">
    <source>
        <dbReference type="EMBL" id="KAG7097797.1"/>
    </source>
</evidence>
<feature type="compositionally biased region" description="Polar residues" evidence="1">
    <location>
        <begin position="85"/>
        <end position="95"/>
    </location>
</feature>
<comment type="caution">
    <text evidence="2">The sequence shown here is derived from an EMBL/GenBank/DDBJ whole genome shotgun (WGS) entry which is preliminary data.</text>
</comment>
<dbReference type="KEGG" id="more:E1B28_005116"/>
<keyword evidence="3" id="KW-1185">Reference proteome</keyword>
<dbReference type="Proteomes" id="UP001049176">
    <property type="component" value="Chromosome 2"/>
</dbReference>
<accession>A0A9P8ADN8</accession>
<feature type="compositionally biased region" description="Pro residues" evidence="1">
    <location>
        <begin position="96"/>
        <end position="112"/>
    </location>
</feature>
<feature type="region of interest" description="Disordered" evidence="1">
    <location>
        <begin position="1"/>
        <end position="133"/>
    </location>
</feature>
<evidence type="ECO:0000313" key="3">
    <source>
        <dbReference type="Proteomes" id="UP001049176"/>
    </source>
</evidence>
<evidence type="ECO:0000256" key="1">
    <source>
        <dbReference type="SAM" id="MobiDB-lite"/>
    </source>
</evidence>
<sequence length="270" mass="30307">MSAVRTRTRTQHDGDKTSSASESTPFHIHHPTSGWSLTWRGTRSPTNPPSRPPSRFNTPGRRLVEDSDPEEPSAYPQNPLAVPANFNQRSTRSPTPQLPTMPNTPSPPPRSPPGETIPDTPTPPPSPPFRNITNMERYSSEFVWRMNWPQILLSDNPDAPCRNIWRMIRNRYASIAAQPYPTPATNPQTQPPTQRSSPESSLRRTQRYEDLSQFFQTKPTGASQGDSNKEQPSSLPMETLIIPPRSSPSDEVVFNTNDRRSGDIGNDRSF</sequence>
<feature type="compositionally biased region" description="Low complexity" evidence="1">
    <location>
        <begin position="183"/>
        <end position="200"/>
    </location>
</feature>